<evidence type="ECO:0000313" key="2">
    <source>
        <dbReference type="EMBL" id="ANI83441.1"/>
    </source>
</evidence>
<feature type="domain" description="Bacterial CdiA-CT RNAse A" evidence="1">
    <location>
        <begin position="159"/>
        <end position="272"/>
    </location>
</feature>
<dbReference type="EMBL" id="FOKO01000002">
    <property type="protein sequence ID" value="SFB98224.1"/>
    <property type="molecule type" value="Genomic_DNA"/>
</dbReference>
<dbReference type="CDD" id="cd20684">
    <property type="entry name" value="CdiA-CT_Yk_RNaseA-like"/>
    <property type="match status" value="1"/>
</dbReference>
<protein>
    <recommendedName>
        <fullName evidence="1">Bacterial CdiA-CT RNAse A domain-containing protein</fullName>
    </recommendedName>
</protein>
<evidence type="ECO:0000313" key="4">
    <source>
        <dbReference type="Proteomes" id="UP000078227"/>
    </source>
</evidence>
<reference evidence="3 5" key="1">
    <citation type="submission" date="2016-10" db="EMBL/GenBank/DDBJ databases">
        <authorList>
            <person name="Varghese N."/>
            <person name="Submissions S."/>
        </authorList>
    </citation>
    <scope>NUCLEOTIDE SEQUENCE [LARGE SCALE GENOMIC DNA]</scope>
    <source>
        <strain evidence="3 5">CGMCC 1.7012</strain>
    </source>
</reference>
<gene>
    <name evidence="2" type="ORF">AWR26_15220</name>
    <name evidence="3" type="ORF">SAMN05216286_1202</name>
</gene>
<accession>A0AA94H1N3</accession>
<name>A0AA94H1N3_9ENTR</name>
<dbReference type="Proteomes" id="UP000182314">
    <property type="component" value="Unassembled WGS sequence"/>
</dbReference>
<dbReference type="RefSeq" id="WP_064567151.1">
    <property type="nucleotide sequence ID" value="NZ_CP014007.2"/>
</dbReference>
<dbReference type="Pfam" id="PF18431">
    <property type="entry name" value="RNAse_A_bac"/>
    <property type="match status" value="1"/>
</dbReference>
<keyword evidence="4" id="KW-1185">Reference proteome</keyword>
<dbReference type="InterPro" id="IPR041436">
    <property type="entry name" value="RNAse_A_bac"/>
</dbReference>
<evidence type="ECO:0000313" key="5">
    <source>
        <dbReference type="Proteomes" id="UP000182314"/>
    </source>
</evidence>
<dbReference type="AlphaFoldDB" id="A0AA94H1N3"/>
<dbReference type="EMBL" id="CP014007">
    <property type="protein sequence ID" value="ANI83441.1"/>
    <property type="molecule type" value="Genomic_DNA"/>
</dbReference>
<sequence>MSEGLQIVMSPVQLAAVLSDKTITKAETLQNRLLGGLGVAMSTVELAGATVLCAAPDPTGLTKAACVVVGAHSMDGLKTSIEQTITGRDTRSAAYRLAVDMARKFGADEDTALNIGLTVDIAVPMAFGLTLGAARVAYVRAGTFKLAEHEAVKGIKAGGHTVAKHIAIPDEEILSRLARSPQLESVSSFYKIEQAEKVISATLKANRLKILHWANLTPDSRNILELTYNYGSAVGYGFRQGSQIKETLYVVRVVLIKKMYNNKPYYVLTAYPFMR</sequence>
<dbReference type="KEGG" id="kor:AWR26_15220"/>
<dbReference type="Proteomes" id="UP000078227">
    <property type="component" value="Chromosome"/>
</dbReference>
<evidence type="ECO:0000259" key="1">
    <source>
        <dbReference type="Pfam" id="PF18431"/>
    </source>
</evidence>
<reference evidence="2 4" key="2">
    <citation type="submission" date="2021-03" db="EMBL/GenBank/DDBJ databases">
        <authorList>
            <person name="Li Y."/>
            <person name="Li S."/>
            <person name="Chen M."/>
            <person name="Peng G."/>
            <person name="Tan Z."/>
            <person name="An Q."/>
        </authorList>
    </citation>
    <scope>NUCLEOTIDE SEQUENCE [LARGE SCALE GENOMIC DNA]</scope>
    <source>
        <strain evidence="2 4">Ola 51</strain>
    </source>
</reference>
<evidence type="ECO:0000313" key="3">
    <source>
        <dbReference type="EMBL" id="SFB98224.1"/>
    </source>
</evidence>
<proteinExistence type="predicted"/>
<organism evidence="3 5">
    <name type="scientific">Kosakonia oryzae</name>
    <dbReference type="NCBI Taxonomy" id="497725"/>
    <lineage>
        <taxon>Bacteria</taxon>
        <taxon>Pseudomonadati</taxon>
        <taxon>Pseudomonadota</taxon>
        <taxon>Gammaproteobacteria</taxon>
        <taxon>Enterobacterales</taxon>
        <taxon>Enterobacteriaceae</taxon>
        <taxon>Kosakonia</taxon>
    </lineage>
</organism>